<evidence type="ECO:0000313" key="11">
    <source>
        <dbReference type="EMBL" id="KAJ4803594.1"/>
    </source>
</evidence>
<dbReference type="InterPro" id="IPR001128">
    <property type="entry name" value="Cyt_P450"/>
</dbReference>
<dbReference type="GO" id="GO:0016705">
    <property type="term" value="F:oxidoreductase activity, acting on paired donors, with incorporation or reduction of molecular oxygen"/>
    <property type="evidence" value="ECO:0007669"/>
    <property type="project" value="InterPro"/>
</dbReference>
<evidence type="ECO:0000256" key="1">
    <source>
        <dbReference type="ARBA" id="ARBA00001971"/>
    </source>
</evidence>
<comment type="subcellular location">
    <subcellularLocation>
        <location evidence="2">Membrane</location>
    </subcellularLocation>
</comment>
<dbReference type="InterPro" id="IPR036396">
    <property type="entry name" value="Cyt_P450_sf"/>
</dbReference>
<dbReference type="InterPro" id="IPR050651">
    <property type="entry name" value="Plant_Cytochrome_P450_Monoox"/>
</dbReference>
<keyword evidence="4 10" id="KW-0812">Transmembrane</keyword>
<accession>A0AAV8GF35</accession>
<dbReference type="GO" id="GO:0004497">
    <property type="term" value="F:monooxygenase activity"/>
    <property type="evidence" value="ECO:0007669"/>
    <property type="project" value="InterPro"/>
</dbReference>
<organism evidence="11 12">
    <name type="scientific">Rhynchospora pubera</name>
    <dbReference type="NCBI Taxonomy" id="906938"/>
    <lineage>
        <taxon>Eukaryota</taxon>
        <taxon>Viridiplantae</taxon>
        <taxon>Streptophyta</taxon>
        <taxon>Embryophyta</taxon>
        <taxon>Tracheophyta</taxon>
        <taxon>Spermatophyta</taxon>
        <taxon>Magnoliopsida</taxon>
        <taxon>Liliopsida</taxon>
        <taxon>Poales</taxon>
        <taxon>Cyperaceae</taxon>
        <taxon>Cyperoideae</taxon>
        <taxon>Rhynchosporeae</taxon>
        <taxon>Rhynchospora</taxon>
    </lineage>
</organism>
<evidence type="ECO:0000256" key="9">
    <source>
        <dbReference type="ARBA" id="ARBA00023136"/>
    </source>
</evidence>
<keyword evidence="9 10" id="KW-0472">Membrane</keyword>
<dbReference type="Proteomes" id="UP001140206">
    <property type="component" value="Chromosome 1"/>
</dbReference>
<dbReference type="EMBL" id="JAMFTS010000001">
    <property type="protein sequence ID" value="KAJ4803594.1"/>
    <property type="molecule type" value="Genomic_DNA"/>
</dbReference>
<keyword evidence="12" id="KW-1185">Reference proteome</keyword>
<proteinExistence type="predicted"/>
<dbReference type="Gene3D" id="1.10.630.10">
    <property type="entry name" value="Cytochrome P450"/>
    <property type="match status" value="1"/>
</dbReference>
<dbReference type="SUPFAM" id="SSF48264">
    <property type="entry name" value="Cytochrome P450"/>
    <property type="match status" value="1"/>
</dbReference>
<evidence type="ECO:0000256" key="3">
    <source>
        <dbReference type="ARBA" id="ARBA00022617"/>
    </source>
</evidence>
<reference evidence="11" key="1">
    <citation type="submission" date="2022-08" db="EMBL/GenBank/DDBJ databases">
        <authorList>
            <person name="Marques A."/>
        </authorList>
    </citation>
    <scope>NUCLEOTIDE SEQUENCE</scope>
    <source>
        <strain evidence="11">RhyPub2mFocal</strain>
        <tissue evidence="11">Leaves</tissue>
    </source>
</reference>
<dbReference type="AlphaFoldDB" id="A0AAV8GF35"/>
<comment type="cofactor">
    <cofactor evidence="1">
        <name>heme</name>
        <dbReference type="ChEBI" id="CHEBI:30413"/>
    </cofactor>
</comment>
<evidence type="ECO:0008006" key="13">
    <source>
        <dbReference type="Google" id="ProtNLM"/>
    </source>
</evidence>
<dbReference type="PANTHER" id="PTHR47947">
    <property type="entry name" value="CYTOCHROME P450 82C3-RELATED"/>
    <property type="match status" value="1"/>
</dbReference>
<protein>
    <recommendedName>
        <fullName evidence="13">Cytochrome P450</fullName>
    </recommendedName>
</protein>
<name>A0AAV8GF35_9POAL</name>
<evidence type="ECO:0000313" key="12">
    <source>
        <dbReference type="Proteomes" id="UP001140206"/>
    </source>
</evidence>
<gene>
    <name evidence="11" type="ORF">LUZ62_016160</name>
</gene>
<keyword evidence="3" id="KW-0349">Heme</keyword>
<dbReference type="GO" id="GO:0005506">
    <property type="term" value="F:iron ion binding"/>
    <property type="evidence" value="ECO:0007669"/>
    <property type="project" value="InterPro"/>
</dbReference>
<keyword evidence="5" id="KW-0479">Metal-binding</keyword>
<keyword evidence="8" id="KW-0408">Iron</keyword>
<evidence type="ECO:0000256" key="8">
    <source>
        <dbReference type="ARBA" id="ARBA00023004"/>
    </source>
</evidence>
<dbReference type="PANTHER" id="PTHR47947:SF26">
    <property type="entry name" value="CYTOCHROME P450"/>
    <property type="match status" value="1"/>
</dbReference>
<dbReference type="Pfam" id="PF00067">
    <property type="entry name" value="p450"/>
    <property type="match status" value="1"/>
</dbReference>
<keyword evidence="6 10" id="KW-1133">Transmembrane helix</keyword>
<keyword evidence="7" id="KW-0560">Oxidoreductase</keyword>
<dbReference type="GO" id="GO:0016020">
    <property type="term" value="C:membrane"/>
    <property type="evidence" value="ECO:0007669"/>
    <property type="project" value="UniProtKB-SubCell"/>
</dbReference>
<evidence type="ECO:0000256" key="4">
    <source>
        <dbReference type="ARBA" id="ARBA00022692"/>
    </source>
</evidence>
<evidence type="ECO:0000256" key="10">
    <source>
        <dbReference type="SAM" id="Phobius"/>
    </source>
</evidence>
<comment type="caution">
    <text evidence="11">The sequence shown here is derived from an EMBL/GenBank/DDBJ whole genome shotgun (WGS) entry which is preliminary data.</text>
</comment>
<evidence type="ECO:0000256" key="2">
    <source>
        <dbReference type="ARBA" id="ARBA00004370"/>
    </source>
</evidence>
<sequence>MAELLHLIDNLWVNIIVSFLLLISITTLLNFLSKNNKKKLPPSPRGLPVLGHLHLLKKPLHRTLIDISNRHGPITFLCFGSRPALLISSHILAEQCFTTHDLSFSNRVQLPSVMMPNLIGMANYSSYWRNVRQIASLELLSNHQLQASSDTRAEEIKDMVHQLFQSHKLHENSGPNHFRRLDFRKAIFELTMNIMMMLIAGKRLYGDKIEHVKETQKFRESVTGWFELSGAANVEDFIPLLRILDLQGVMKKMKWVTEVMEETVQKIIKDHRQEVIGKRKTMIDRMLELGKKDSEKYCDLVIQNIAIVSVQHSKPIS</sequence>
<evidence type="ECO:0000256" key="6">
    <source>
        <dbReference type="ARBA" id="ARBA00022989"/>
    </source>
</evidence>
<feature type="transmembrane region" description="Helical" evidence="10">
    <location>
        <begin position="12"/>
        <end position="32"/>
    </location>
</feature>
<evidence type="ECO:0000256" key="5">
    <source>
        <dbReference type="ARBA" id="ARBA00022723"/>
    </source>
</evidence>
<dbReference type="GO" id="GO:0020037">
    <property type="term" value="F:heme binding"/>
    <property type="evidence" value="ECO:0007669"/>
    <property type="project" value="InterPro"/>
</dbReference>
<evidence type="ECO:0000256" key="7">
    <source>
        <dbReference type="ARBA" id="ARBA00023002"/>
    </source>
</evidence>